<dbReference type="AlphaFoldDB" id="A0A4Y1WZ75"/>
<evidence type="ECO:0000313" key="2">
    <source>
        <dbReference type="EMBL" id="BBL06353.1"/>
    </source>
</evidence>
<organism evidence="2 3">
    <name type="scientific">Alistipes dispar</name>
    <dbReference type="NCBI Taxonomy" id="2585119"/>
    <lineage>
        <taxon>Bacteria</taxon>
        <taxon>Pseudomonadati</taxon>
        <taxon>Bacteroidota</taxon>
        <taxon>Bacteroidia</taxon>
        <taxon>Bacteroidales</taxon>
        <taxon>Rikenellaceae</taxon>
        <taxon>Alistipes</taxon>
    </lineage>
</organism>
<gene>
    <name evidence="2" type="ORF">A5CPEGH6_09910</name>
</gene>
<dbReference type="InterPro" id="IPR008928">
    <property type="entry name" value="6-hairpin_glycosidase_sf"/>
</dbReference>
<dbReference type="Gene3D" id="1.50.10.10">
    <property type="match status" value="1"/>
</dbReference>
<name>A0A4Y1WZ75_9BACT</name>
<evidence type="ECO:0008006" key="4">
    <source>
        <dbReference type="Google" id="ProtNLM"/>
    </source>
</evidence>
<feature type="signal peptide" evidence="1">
    <location>
        <begin position="1"/>
        <end position="33"/>
    </location>
</feature>
<sequence length="711" mass="81222">MKNRILPFRSRRTAAAMCLLALCLLLSWQPAAARGIDRRAVVTRHNPEIRDRNLPGPTQVGNGEFAFGFDISGLQTFSDNANTMSNWGWYRFPLPEGQTPEEFRGAVWETQGRMVRYDIPNPEQKALCDWMVRNPQRINLGRVGLLLTKTGGERVRLEELGDPVQRLDLWSGIATSEYTVEGIPVRVTTVGHPELDAVAVRIESAKVGDGSAGLTLRFPFPTNVEFSDAADWNSPGKHRTDVRSEAFRASFHRTLGETVYDVHVAWDSPVRLRRTAEHCYEFVPETGRNEIAFVVCFDRIVDNAALPSFDRTAEESARHWRRFWESGGAIDLSESSDPRWRELERRVVLSQYVMAVNEAGSLPPQESGLVNNGWYGKYHYEMIWWHCAHYALWNRWELASEMMRVFTDNLGVFRRKAAAQGYAGVRWPKTIGDHAWWEWPLETTALLIWQQPHPIFYAELEYRLRPTRETLEKWRDVVFGTADFMASYAHYDAVRDRYVLGYPLQVVGENADPRTTINPAFELSYWRTGLRLAQQWRVRLGLPEKREYDEVLRKLSPLPVEEGVYVSWENIERMWTSYNWEHPALVGAYGMLPGDGVDIPTMRRTLAKVHAEWKLGETWGWDFPMLAMYAARLGDPERAVEYLLDYPAFDFDPHGLVGGGRAPFPYFPGNGGLLYAVAMMAAGWDGAPAGDAPGFPEKGWVVRSEGLRRAL</sequence>
<dbReference type="RefSeq" id="WP_179954826.1">
    <property type="nucleotide sequence ID" value="NZ_AP019736.1"/>
</dbReference>
<dbReference type="GO" id="GO:0005975">
    <property type="term" value="P:carbohydrate metabolic process"/>
    <property type="evidence" value="ECO:0007669"/>
    <property type="project" value="InterPro"/>
</dbReference>
<dbReference type="Proteomes" id="UP000319374">
    <property type="component" value="Chromosome"/>
</dbReference>
<proteinExistence type="predicted"/>
<dbReference type="GeneID" id="98672971"/>
<evidence type="ECO:0000256" key="1">
    <source>
        <dbReference type="SAM" id="SignalP"/>
    </source>
</evidence>
<keyword evidence="1" id="KW-0732">Signal</keyword>
<reference evidence="3" key="1">
    <citation type="submission" date="2019-06" db="EMBL/GenBank/DDBJ databases">
        <title>Alistipes onderdonkii subsp. vulgaris subsp. nov., Alistipes dispar sp. nov. and Alistipes communis sp. nov., isolated from human faeces, and creation of Alistipes onderdonkii subsp. onderdonkii subsp. nov.</title>
        <authorList>
            <person name="Sakamoto M."/>
            <person name="Ikeyama N."/>
            <person name="Ogata Y."/>
            <person name="Suda W."/>
            <person name="Iino T."/>
            <person name="Hattori M."/>
            <person name="Ohkuma M."/>
        </authorList>
    </citation>
    <scope>NUCLEOTIDE SEQUENCE [LARGE SCALE GENOMIC DNA]</scope>
    <source>
        <strain evidence="3">5CPEGH6</strain>
    </source>
</reference>
<keyword evidence="3" id="KW-1185">Reference proteome</keyword>
<dbReference type="InterPro" id="IPR012341">
    <property type="entry name" value="6hp_glycosidase-like_sf"/>
</dbReference>
<feature type="chain" id="PRO_5021455290" description="Glycoside hydrolase family 65" evidence="1">
    <location>
        <begin position="34"/>
        <end position="711"/>
    </location>
</feature>
<dbReference type="SUPFAM" id="SSF48208">
    <property type="entry name" value="Six-hairpin glycosidases"/>
    <property type="match status" value="1"/>
</dbReference>
<dbReference type="KEGG" id="ada:A5CPEGH6_09910"/>
<evidence type="ECO:0000313" key="3">
    <source>
        <dbReference type="Proteomes" id="UP000319374"/>
    </source>
</evidence>
<protein>
    <recommendedName>
        <fullName evidence="4">Glycoside hydrolase family 65</fullName>
    </recommendedName>
</protein>
<accession>A0A4Y1WZ75</accession>
<dbReference type="EMBL" id="AP019736">
    <property type="protein sequence ID" value="BBL06353.1"/>
    <property type="molecule type" value="Genomic_DNA"/>
</dbReference>